<comment type="caution">
    <text evidence="7">The sequence shown here is derived from an EMBL/GenBank/DDBJ whole genome shotgun (WGS) entry which is preliminary data.</text>
</comment>
<reference evidence="7" key="1">
    <citation type="journal article" date="2020" name="mSystems">
        <title>Genome- and Community-Level Interaction Insights into Carbon Utilization and Element Cycling Functions of Hydrothermarchaeota in Hydrothermal Sediment.</title>
        <authorList>
            <person name="Zhou Z."/>
            <person name="Liu Y."/>
            <person name="Xu W."/>
            <person name="Pan J."/>
            <person name="Luo Z.H."/>
            <person name="Li M."/>
        </authorList>
    </citation>
    <scope>NUCLEOTIDE SEQUENCE [LARGE SCALE GENOMIC DNA]</scope>
    <source>
        <strain evidence="7">SpSt-468</strain>
    </source>
</reference>
<dbReference type="PANTHER" id="PTHR33507:SF4">
    <property type="entry name" value="NODULATION COMPETITIVENESS PROTEIN NFED"/>
    <property type="match status" value="1"/>
</dbReference>
<keyword evidence="3 5" id="KW-1133">Transmembrane helix</keyword>
<keyword evidence="2 5" id="KW-0812">Transmembrane</keyword>
<evidence type="ECO:0000259" key="6">
    <source>
        <dbReference type="Pfam" id="PF01957"/>
    </source>
</evidence>
<evidence type="ECO:0000313" key="7">
    <source>
        <dbReference type="EMBL" id="HFK21260.1"/>
    </source>
</evidence>
<proteinExistence type="predicted"/>
<feature type="transmembrane region" description="Helical" evidence="5">
    <location>
        <begin position="21"/>
        <end position="42"/>
    </location>
</feature>
<organism evidence="7">
    <name type="scientific">Candidatus Methanomethylicus mesodigestus</name>
    <dbReference type="NCBI Taxonomy" id="1867258"/>
    <lineage>
        <taxon>Archaea</taxon>
        <taxon>Thermoproteota</taxon>
        <taxon>Methanosuratincolia</taxon>
        <taxon>Candidatus Methanomethylicales</taxon>
        <taxon>Candidatus Methanomethylicaceae</taxon>
        <taxon>Candidatus Methanomethylicus</taxon>
    </lineage>
</organism>
<dbReference type="AlphaFoldDB" id="A0A7C3J549"/>
<accession>A0A7C3J549</accession>
<dbReference type="Gene3D" id="2.40.50.140">
    <property type="entry name" value="Nucleic acid-binding proteins"/>
    <property type="match status" value="1"/>
</dbReference>
<dbReference type="InterPro" id="IPR052165">
    <property type="entry name" value="Membrane_assoc_protease"/>
</dbReference>
<keyword evidence="4 5" id="KW-0472">Membrane</keyword>
<name>A0A7C3J549_9CREN</name>
<evidence type="ECO:0000256" key="4">
    <source>
        <dbReference type="ARBA" id="ARBA00023136"/>
    </source>
</evidence>
<comment type="subcellular location">
    <subcellularLocation>
        <location evidence="1">Membrane</location>
        <topology evidence="1">Multi-pass membrane protein</topology>
    </subcellularLocation>
</comment>
<protein>
    <recommendedName>
        <fullName evidence="6">NfeD-like C-terminal domain-containing protein</fullName>
    </recommendedName>
</protein>
<dbReference type="InterPro" id="IPR012340">
    <property type="entry name" value="NA-bd_OB-fold"/>
</dbReference>
<evidence type="ECO:0000256" key="2">
    <source>
        <dbReference type="ARBA" id="ARBA00022692"/>
    </source>
</evidence>
<feature type="domain" description="NfeD-like C-terminal" evidence="6">
    <location>
        <begin position="82"/>
        <end position="136"/>
    </location>
</feature>
<dbReference type="EMBL" id="DSTX01000013">
    <property type="protein sequence ID" value="HFK21260.1"/>
    <property type="molecule type" value="Genomic_DNA"/>
</dbReference>
<evidence type="ECO:0000256" key="3">
    <source>
        <dbReference type="ARBA" id="ARBA00022989"/>
    </source>
</evidence>
<sequence length="140" mass="15084">MYNLKLGRSTALASKTELALALADEIIIIGILLFAGIAALAYFGAVELWMAVAIAAIALLIVGVFIYISFKPQLYKPKVGMEAMLGKKGTSTSKIAKSGMVLIDGEYWRAKSEEVIEKDEVVEVTGIDGLMLKVKKSNSQ</sequence>
<dbReference type="Pfam" id="PF01957">
    <property type="entry name" value="NfeD"/>
    <property type="match status" value="1"/>
</dbReference>
<dbReference type="SUPFAM" id="SSF141322">
    <property type="entry name" value="NfeD domain-like"/>
    <property type="match status" value="1"/>
</dbReference>
<dbReference type="InterPro" id="IPR002810">
    <property type="entry name" value="NfeD-like_C"/>
</dbReference>
<dbReference type="PANTHER" id="PTHR33507">
    <property type="entry name" value="INNER MEMBRANE PROTEIN YBBJ"/>
    <property type="match status" value="1"/>
</dbReference>
<evidence type="ECO:0000256" key="1">
    <source>
        <dbReference type="ARBA" id="ARBA00004141"/>
    </source>
</evidence>
<dbReference type="GO" id="GO:0016020">
    <property type="term" value="C:membrane"/>
    <property type="evidence" value="ECO:0007669"/>
    <property type="project" value="UniProtKB-SubCell"/>
</dbReference>
<feature type="transmembrane region" description="Helical" evidence="5">
    <location>
        <begin position="48"/>
        <end position="68"/>
    </location>
</feature>
<evidence type="ECO:0000256" key="5">
    <source>
        <dbReference type="SAM" id="Phobius"/>
    </source>
</evidence>
<gene>
    <name evidence="7" type="ORF">ENS19_08315</name>
</gene>